<feature type="compositionally biased region" description="Low complexity" evidence="1">
    <location>
        <begin position="16"/>
        <end position="25"/>
    </location>
</feature>
<protein>
    <submittedName>
        <fullName evidence="2">Uncharacterized protein</fullName>
    </submittedName>
</protein>
<feature type="region of interest" description="Disordered" evidence="1">
    <location>
        <begin position="1"/>
        <end position="74"/>
    </location>
</feature>
<accession>A0A167NV03</accession>
<organism evidence="2 3">
    <name type="scientific">Phycomyces blakesleeanus (strain ATCC 8743b / DSM 1359 / FGSC 10004 / NBRC 33097 / NRRL 1555)</name>
    <dbReference type="NCBI Taxonomy" id="763407"/>
    <lineage>
        <taxon>Eukaryota</taxon>
        <taxon>Fungi</taxon>
        <taxon>Fungi incertae sedis</taxon>
        <taxon>Mucoromycota</taxon>
        <taxon>Mucoromycotina</taxon>
        <taxon>Mucoromycetes</taxon>
        <taxon>Mucorales</taxon>
        <taxon>Phycomycetaceae</taxon>
        <taxon>Phycomyces</taxon>
    </lineage>
</organism>
<feature type="region of interest" description="Disordered" evidence="1">
    <location>
        <begin position="106"/>
        <end position="132"/>
    </location>
</feature>
<keyword evidence="3" id="KW-1185">Reference proteome</keyword>
<sequence>MSNLTRLDMDIPHNLTTTTTTTTTTSLRQTKSVSYTQARPPHSPKRTHSEPPKKRRSAYEPLPVEKVPKVPSKRSLSHAINALTDLIRKPKRTWLNTTWTDEMPLAATISSSTQKPAERAENWWATTPRLSQ</sequence>
<dbReference type="RefSeq" id="XP_018294709.1">
    <property type="nucleotide sequence ID" value="XM_018435178.1"/>
</dbReference>
<dbReference type="OrthoDB" id="10592231at2759"/>
<proteinExistence type="predicted"/>
<feature type="compositionally biased region" description="Polar residues" evidence="1">
    <location>
        <begin position="26"/>
        <end position="37"/>
    </location>
</feature>
<dbReference type="AlphaFoldDB" id="A0A167NV03"/>
<dbReference type="GeneID" id="28996084"/>
<evidence type="ECO:0000313" key="3">
    <source>
        <dbReference type="Proteomes" id="UP000077315"/>
    </source>
</evidence>
<dbReference type="EMBL" id="KV440975">
    <property type="protein sequence ID" value="OAD76669.1"/>
    <property type="molecule type" value="Genomic_DNA"/>
</dbReference>
<name>A0A167NV03_PHYB8</name>
<dbReference type="InParanoid" id="A0A167NV03"/>
<evidence type="ECO:0000256" key="1">
    <source>
        <dbReference type="SAM" id="MobiDB-lite"/>
    </source>
</evidence>
<gene>
    <name evidence="2" type="ORF">PHYBLDRAFT_165191</name>
</gene>
<dbReference type="Proteomes" id="UP000077315">
    <property type="component" value="Unassembled WGS sequence"/>
</dbReference>
<evidence type="ECO:0000313" key="2">
    <source>
        <dbReference type="EMBL" id="OAD76669.1"/>
    </source>
</evidence>
<reference evidence="3" key="1">
    <citation type="submission" date="2015-06" db="EMBL/GenBank/DDBJ databases">
        <title>Expansion of signal transduction pathways in fungi by whole-genome duplication.</title>
        <authorList>
            <consortium name="DOE Joint Genome Institute"/>
            <person name="Corrochano L.M."/>
            <person name="Kuo A."/>
            <person name="Marcet-Houben M."/>
            <person name="Polaino S."/>
            <person name="Salamov A."/>
            <person name="Villalobos J.M."/>
            <person name="Alvarez M.I."/>
            <person name="Avalos J."/>
            <person name="Benito E.P."/>
            <person name="Benoit I."/>
            <person name="Burger G."/>
            <person name="Camino L.P."/>
            <person name="Canovas D."/>
            <person name="Cerda-Olmedo E."/>
            <person name="Cheng J.-F."/>
            <person name="Dominguez A."/>
            <person name="Elias M."/>
            <person name="Eslava A.P."/>
            <person name="Glaser F."/>
            <person name="Grimwood J."/>
            <person name="Gutierrez G."/>
            <person name="Heitman J."/>
            <person name="Henrissat B."/>
            <person name="Iturriaga E.A."/>
            <person name="Lang B.F."/>
            <person name="Lavin J.L."/>
            <person name="Lee S."/>
            <person name="Li W."/>
            <person name="Lindquist E."/>
            <person name="Lopez-Garcia S."/>
            <person name="Luque E.M."/>
            <person name="Marcos A.T."/>
            <person name="Martin J."/>
            <person name="McCluskey K."/>
            <person name="Medina H.R."/>
            <person name="Miralles-Duran A."/>
            <person name="Miyazaki A."/>
            <person name="Munoz-Torres E."/>
            <person name="Oguiza J.A."/>
            <person name="Ohm R."/>
            <person name="Olmedo M."/>
            <person name="Orejas M."/>
            <person name="Ortiz-Castellanos L."/>
            <person name="Pisabarro A.G."/>
            <person name="Rodriguez-Romero J."/>
            <person name="Ruiz-Herrera J."/>
            <person name="Ruiz-Vazquez R."/>
            <person name="Sanz C."/>
            <person name="Schackwitz W."/>
            <person name="Schmutz J."/>
            <person name="Shahriari M."/>
            <person name="Shelest E."/>
            <person name="Silva-Franco F."/>
            <person name="Soanes D."/>
            <person name="Syed K."/>
            <person name="Tagua V.G."/>
            <person name="Talbot N.J."/>
            <person name="Thon M."/>
            <person name="De vries R.P."/>
            <person name="Wiebenga A."/>
            <person name="Yadav J.S."/>
            <person name="Braun E.L."/>
            <person name="Baker S."/>
            <person name="Garre V."/>
            <person name="Horwitz B."/>
            <person name="Torres-Martinez S."/>
            <person name="Idnurm A."/>
            <person name="Herrera-Estrella A."/>
            <person name="Gabaldon T."/>
            <person name="Grigoriev I.V."/>
        </authorList>
    </citation>
    <scope>NUCLEOTIDE SEQUENCE [LARGE SCALE GENOMIC DNA]</scope>
    <source>
        <strain evidence="3">NRRL 1555(-)</strain>
    </source>
</reference>
<dbReference type="VEuPathDB" id="FungiDB:PHYBLDRAFT_165191"/>